<dbReference type="AlphaFoldDB" id="A0A0N5AP51"/>
<reference evidence="2" key="1">
    <citation type="submission" date="2017-02" db="UniProtKB">
        <authorList>
            <consortium name="WormBaseParasite"/>
        </authorList>
    </citation>
    <scope>IDENTIFICATION</scope>
</reference>
<name>A0A0N5AP51_9BILA</name>
<protein>
    <submittedName>
        <fullName evidence="2">TMhelix containing protein</fullName>
    </submittedName>
</protein>
<sequence>MLVIVVLIAYLIGRNIGIVFEDCLNWIICETIT</sequence>
<evidence type="ECO:0000313" key="1">
    <source>
        <dbReference type="Proteomes" id="UP000046393"/>
    </source>
</evidence>
<dbReference type="WBParaSite" id="SMUV_0000641701-mRNA-1">
    <property type="protein sequence ID" value="SMUV_0000641701-mRNA-1"/>
    <property type="gene ID" value="SMUV_0000641701"/>
</dbReference>
<accession>A0A0N5AP51</accession>
<keyword evidence="1" id="KW-1185">Reference proteome</keyword>
<evidence type="ECO:0000313" key="2">
    <source>
        <dbReference type="WBParaSite" id="SMUV_0000641701-mRNA-1"/>
    </source>
</evidence>
<dbReference type="Proteomes" id="UP000046393">
    <property type="component" value="Unplaced"/>
</dbReference>
<proteinExistence type="predicted"/>
<organism evidence="1 2">
    <name type="scientific">Syphacia muris</name>
    <dbReference type="NCBI Taxonomy" id="451379"/>
    <lineage>
        <taxon>Eukaryota</taxon>
        <taxon>Metazoa</taxon>
        <taxon>Ecdysozoa</taxon>
        <taxon>Nematoda</taxon>
        <taxon>Chromadorea</taxon>
        <taxon>Rhabditida</taxon>
        <taxon>Spirurina</taxon>
        <taxon>Oxyuridomorpha</taxon>
        <taxon>Oxyuroidea</taxon>
        <taxon>Oxyuridae</taxon>
        <taxon>Syphacia</taxon>
    </lineage>
</organism>